<feature type="compositionally biased region" description="Polar residues" evidence="1">
    <location>
        <begin position="1"/>
        <end position="10"/>
    </location>
</feature>
<evidence type="ECO:0000256" key="2">
    <source>
        <dbReference type="SAM" id="Phobius"/>
    </source>
</evidence>
<evidence type="ECO:0000313" key="4">
    <source>
        <dbReference type="EMBL" id="BCJ40452.1"/>
    </source>
</evidence>
<accession>A0ABM7LMJ7</accession>
<name>A0ABM7LMJ7_9ACTN</name>
<keyword evidence="2" id="KW-0812">Transmembrane</keyword>
<evidence type="ECO:0000256" key="1">
    <source>
        <dbReference type="SAM" id="MobiDB-lite"/>
    </source>
</evidence>
<dbReference type="EMBL" id="AP023356">
    <property type="protein sequence ID" value="BCJ40452.1"/>
    <property type="molecule type" value="Genomic_DNA"/>
</dbReference>
<feature type="transmembrane region" description="Helical" evidence="2">
    <location>
        <begin position="209"/>
        <end position="234"/>
    </location>
</feature>
<keyword evidence="2" id="KW-1133">Transmembrane helix</keyword>
<feature type="compositionally biased region" description="Low complexity" evidence="1">
    <location>
        <begin position="11"/>
        <end position="103"/>
    </location>
</feature>
<proteinExistence type="predicted"/>
<dbReference type="InterPro" id="IPR025889">
    <property type="entry name" value="GSP17M-like_dom"/>
</dbReference>
<gene>
    <name evidence="4" type="ORF">Aiant_11090</name>
</gene>
<evidence type="ECO:0000259" key="3">
    <source>
        <dbReference type="Pfam" id="PF11181"/>
    </source>
</evidence>
<dbReference type="Proteomes" id="UP000676967">
    <property type="component" value="Chromosome"/>
</dbReference>
<dbReference type="Pfam" id="PF11181">
    <property type="entry name" value="YflT"/>
    <property type="match status" value="1"/>
</dbReference>
<feature type="domain" description="General stress protein 17M-like" evidence="3">
    <location>
        <begin position="133"/>
        <end position="217"/>
    </location>
</feature>
<evidence type="ECO:0000313" key="5">
    <source>
        <dbReference type="Proteomes" id="UP000676967"/>
    </source>
</evidence>
<protein>
    <recommendedName>
        <fullName evidence="3">General stress protein 17M-like domain-containing protein</fullName>
    </recommendedName>
</protein>
<keyword evidence="5" id="KW-1185">Reference proteome</keyword>
<reference evidence="4 5" key="1">
    <citation type="submission" date="2020-08" db="EMBL/GenBank/DDBJ databases">
        <title>Whole genome shotgun sequence of Actinoplanes ianthinogenes NBRC 13996.</title>
        <authorList>
            <person name="Komaki H."/>
            <person name="Tamura T."/>
        </authorList>
    </citation>
    <scope>NUCLEOTIDE SEQUENCE [LARGE SCALE GENOMIC DNA]</scope>
    <source>
        <strain evidence="4 5">NBRC 13996</strain>
    </source>
</reference>
<feature type="transmembrane region" description="Helical" evidence="2">
    <location>
        <begin position="182"/>
        <end position="203"/>
    </location>
</feature>
<organism evidence="4 5">
    <name type="scientific">Actinoplanes ianthinogenes</name>
    <dbReference type="NCBI Taxonomy" id="122358"/>
    <lineage>
        <taxon>Bacteria</taxon>
        <taxon>Bacillati</taxon>
        <taxon>Actinomycetota</taxon>
        <taxon>Actinomycetes</taxon>
        <taxon>Micromonosporales</taxon>
        <taxon>Micromonosporaceae</taxon>
        <taxon>Actinoplanes</taxon>
    </lineage>
</organism>
<keyword evidence="2" id="KW-0472">Membrane</keyword>
<feature type="region of interest" description="Disordered" evidence="1">
    <location>
        <begin position="1"/>
        <end position="120"/>
    </location>
</feature>
<sequence>MTTPGSGEQNSTASATPATHPETPATPAPRAASPATPAPRVDSPATPALHADPAASAPRADSLATPALHADPAASAPRADSPVAPVSGSGSPVDDPAAAAPQATGHIPPGPAGVPQLPAQTLGQAGNTAATVVVGSYADYALAQKAVDYLSDNKFPVERTSIVGTDLRLVENVLGRLTTARAAAAGAASGAWFGLFIGVLFGLFSNSNWFAVILTTVIIGAIWGAVFGAIAHAATGGRRDFSSRSSLQAAQYAVLADAEVADEARTLLVRLNWQASGAQ</sequence>